<protein>
    <submittedName>
        <fullName evidence="2">Uncharacterized protein</fullName>
    </submittedName>
</protein>
<feature type="region of interest" description="Disordered" evidence="1">
    <location>
        <begin position="32"/>
        <end position="56"/>
    </location>
</feature>
<sequence length="56" mass="5766">MLLREVTFTIDPGEHGCLKAAVTAYAKDEEQLRNEAEAGVKNAAPHATGTAPGGSA</sequence>
<name>A0ABW6HGG5_9ACTN</name>
<organism evidence="2 3">
    <name type="scientific">Streptomyces anandii</name>
    <dbReference type="NCBI Taxonomy" id="285454"/>
    <lineage>
        <taxon>Bacteria</taxon>
        <taxon>Bacillati</taxon>
        <taxon>Actinomycetota</taxon>
        <taxon>Actinomycetes</taxon>
        <taxon>Kitasatosporales</taxon>
        <taxon>Streptomycetaceae</taxon>
        <taxon>Streptomyces</taxon>
    </lineage>
</organism>
<comment type="caution">
    <text evidence="2">The sequence shown here is derived from an EMBL/GenBank/DDBJ whole genome shotgun (WGS) entry which is preliminary data.</text>
</comment>
<gene>
    <name evidence="2" type="ORF">ACFW88_35230</name>
</gene>
<accession>A0ABW6HGG5</accession>
<evidence type="ECO:0000313" key="3">
    <source>
        <dbReference type="Proteomes" id="UP001599756"/>
    </source>
</evidence>
<dbReference type="RefSeq" id="WP_381843420.1">
    <property type="nucleotide sequence ID" value="NZ_JBHYTS010000107.1"/>
</dbReference>
<dbReference type="Proteomes" id="UP001599756">
    <property type="component" value="Unassembled WGS sequence"/>
</dbReference>
<evidence type="ECO:0000313" key="2">
    <source>
        <dbReference type="EMBL" id="MFE1755727.1"/>
    </source>
</evidence>
<reference evidence="2 3" key="1">
    <citation type="submission" date="2024-09" db="EMBL/GenBank/DDBJ databases">
        <title>The Natural Products Discovery Center: Release of the First 8490 Sequenced Strains for Exploring Actinobacteria Biosynthetic Diversity.</title>
        <authorList>
            <person name="Kalkreuter E."/>
            <person name="Kautsar S.A."/>
            <person name="Yang D."/>
            <person name="Bader C.D."/>
            <person name="Teijaro C.N."/>
            <person name="Fluegel L."/>
            <person name="Davis C.M."/>
            <person name="Simpson J.R."/>
            <person name="Lauterbach L."/>
            <person name="Steele A.D."/>
            <person name="Gui C."/>
            <person name="Meng S."/>
            <person name="Li G."/>
            <person name="Viehrig K."/>
            <person name="Ye F."/>
            <person name="Su P."/>
            <person name="Kiefer A.F."/>
            <person name="Nichols A."/>
            <person name="Cepeda A.J."/>
            <person name="Yan W."/>
            <person name="Fan B."/>
            <person name="Jiang Y."/>
            <person name="Adhikari A."/>
            <person name="Zheng C.-J."/>
            <person name="Schuster L."/>
            <person name="Cowan T.M."/>
            <person name="Smanski M.J."/>
            <person name="Chevrette M.G."/>
            <person name="De Carvalho L.P.S."/>
            <person name="Shen B."/>
        </authorList>
    </citation>
    <scope>NUCLEOTIDE SEQUENCE [LARGE SCALE GENOMIC DNA]</scope>
    <source>
        <strain evidence="2 3">NPDC059500</strain>
    </source>
</reference>
<dbReference type="EMBL" id="JBHYTS010000107">
    <property type="protein sequence ID" value="MFE1755727.1"/>
    <property type="molecule type" value="Genomic_DNA"/>
</dbReference>
<keyword evidence="3" id="KW-1185">Reference proteome</keyword>
<evidence type="ECO:0000256" key="1">
    <source>
        <dbReference type="SAM" id="MobiDB-lite"/>
    </source>
</evidence>
<proteinExistence type="predicted"/>